<gene>
    <name evidence="1" type="ORF">J5Y09_11515</name>
</gene>
<evidence type="ECO:0000313" key="2">
    <source>
        <dbReference type="Proteomes" id="UP000680815"/>
    </source>
</evidence>
<keyword evidence="2" id="KW-1185">Reference proteome</keyword>
<evidence type="ECO:0000313" key="1">
    <source>
        <dbReference type="EMBL" id="MBP0464535.1"/>
    </source>
</evidence>
<dbReference type="Proteomes" id="UP000680815">
    <property type="component" value="Unassembled WGS sequence"/>
</dbReference>
<reference evidence="1 2" key="1">
    <citation type="submission" date="2021-03" db="EMBL/GenBank/DDBJ databases">
        <authorList>
            <person name="So Y."/>
        </authorList>
    </citation>
    <scope>NUCLEOTIDE SEQUENCE [LARGE SCALE GENOMIC DNA]</scope>
    <source>
        <strain evidence="1 2">PWR1</strain>
    </source>
</reference>
<comment type="caution">
    <text evidence="1">The sequence shown here is derived from an EMBL/GenBank/DDBJ whole genome shotgun (WGS) entry which is preliminary data.</text>
</comment>
<sequence length="432" mass="46537">MQPATVIAAARFGFGRRPQDPEPADPRAWLAGQVAAPAPAPALPEGHPATLREIFALQAEDNETMRAGQGRPHQQRIWRAEAAAHLALAATEEAGFRERLVHFWANHFTVGRQKVPYTVGHFIRDAIRPHVTGRFEAMLLAVIRHPAMLAYLDNATSIGPDSRAGQRSGRGLNENLAREILELHTVTPAAGYTQADVGALARIITGWSFAPQREPFGFLFRPAAHEPGEKRLLGRTFPEGEAGGVEALAFLARHPATQRHLATKLARHFVADTPPPIAVRRIEAALRDSGGDLGAAARALVALPEAWDPPLSKLRPPTDYVLAVLRALAAPPAVAERAVGTLQYLGQPVWNARAPIGWPDAAAEWASPEAMLRRVEWANGLAARGAERDAAGLAEAVLGPLARPETLRAAARAGSAREALTLVVTSPEFHRR</sequence>
<protein>
    <submittedName>
        <fullName evidence="1">DUF1800 domain-containing protein</fullName>
    </submittedName>
</protein>
<proteinExistence type="predicted"/>
<name>A0ABS4AT59_9PROT</name>
<dbReference type="RefSeq" id="WP_209351922.1">
    <property type="nucleotide sequence ID" value="NZ_JAGIYZ010000010.1"/>
</dbReference>
<dbReference type="EMBL" id="JAGIYZ010000010">
    <property type="protein sequence ID" value="MBP0464535.1"/>
    <property type="molecule type" value="Genomic_DNA"/>
</dbReference>
<accession>A0ABS4AT59</accession>
<organism evidence="1 2">
    <name type="scientific">Roseomonas nitratireducens</name>
    <dbReference type="NCBI Taxonomy" id="2820810"/>
    <lineage>
        <taxon>Bacteria</taxon>
        <taxon>Pseudomonadati</taxon>
        <taxon>Pseudomonadota</taxon>
        <taxon>Alphaproteobacteria</taxon>
        <taxon>Acetobacterales</taxon>
        <taxon>Roseomonadaceae</taxon>
        <taxon>Roseomonas</taxon>
    </lineage>
</organism>
<dbReference type="Pfam" id="PF08811">
    <property type="entry name" value="DUF1800"/>
    <property type="match status" value="1"/>
</dbReference>
<dbReference type="InterPro" id="IPR014917">
    <property type="entry name" value="DUF1800"/>
</dbReference>